<dbReference type="FunFam" id="3.30.300.110:FF:000001">
    <property type="entry name" value="tRNA (guanine(37)-N1)-methyltransferase"/>
    <property type="match status" value="1"/>
</dbReference>
<sequence>ELLSTDVWKLVQAEVDSGRAEFAEQEVLLGYEHLSSEEALAKVLPPGSEVPSSFETIGQIAHFNLREVLLPYKELIGRIVLDKNKGLRTVINKVGSLNNEFRTFEMEVLAGAANFHTTVREEGMSFELDYSE</sequence>
<organism evidence="9 10">
    <name type="scientific">Polarella glacialis</name>
    <name type="common">Dinoflagellate</name>
    <dbReference type="NCBI Taxonomy" id="89957"/>
    <lineage>
        <taxon>Eukaryota</taxon>
        <taxon>Sar</taxon>
        <taxon>Alveolata</taxon>
        <taxon>Dinophyceae</taxon>
        <taxon>Suessiales</taxon>
        <taxon>Suessiaceae</taxon>
        <taxon>Polarella</taxon>
    </lineage>
</organism>
<accession>A0A813IWJ5</accession>
<dbReference type="Gene3D" id="3.30.300.110">
    <property type="entry name" value="Met-10+ protein-like domains"/>
    <property type="match status" value="1"/>
</dbReference>
<evidence type="ECO:0000256" key="7">
    <source>
        <dbReference type="ARBA" id="ARBA00047783"/>
    </source>
</evidence>
<keyword evidence="6" id="KW-0819">tRNA processing</keyword>
<evidence type="ECO:0000313" key="9">
    <source>
        <dbReference type="EMBL" id="CAE8657879.1"/>
    </source>
</evidence>
<evidence type="ECO:0000259" key="8">
    <source>
        <dbReference type="PROSITE" id="PS51684"/>
    </source>
</evidence>
<evidence type="ECO:0000256" key="6">
    <source>
        <dbReference type="ARBA" id="ARBA00022694"/>
    </source>
</evidence>
<comment type="catalytic activity">
    <reaction evidence="7">
        <text>guanosine(37) in tRNA + S-adenosyl-L-methionine = N(1)-methylguanosine(37) in tRNA + S-adenosyl-L-homocysteine + H(+)</text>
        <dbReference type="Rhea" id="RHEA:36899"/>
        <dbReference type="Rhea" id="RHEA-COMP:10145"/>
        <dbReference type="Rhea" id="RHEA-COMP:10147"/>
        <dbReference type="ChEBI" id="CHEBI:15378"/>
        <dbReference type="ChEBI" id="CHEBI:57856"/>
        <dbReference type="ChEBI" id="CHEBI:59789"/>
        <dbReference type="ChEBI" id="CHEBI:73542"/>
        <dbReference type="ChEBI" id="CHEBI:74269"/>
        <dbReference type="EC" id="2.1.1.228"/>
    </reaction>
</comment>
<comment type="caution">
    <text evidence="9">The sequence shown here is derived from an EMBL/GenBank/DDBJ whole genome shotgun (WGS) entry which is preliminary data.</text>
</comment>
<keyword evidence="2" id="KW-0963">Cytoplasm</keyword>
<dbReference type="InterPro" id="IPR029063">
    <property type="entry name" value="SAM-dependent_MTases_sf"/>
</dbReference>
<dbReference type="GO" id="GO:0005739">
    <property type="term" value="C:mitochondrion"/>
    <property type="evidence" value="ECO:0007669"/>
    <property type="project" value="GOC"/>
</dbReference>
<feature type="non-terminal residue" evidence="9">
    <location>
        <position position="132"/>
    </location>
</feature>
<dbReference type="Pfam" id="PF25133">
    <property type="entry name" value="TYW2_N_2"/>
    <property type="match status" value="1"/>
</dbReference>
<feature type="non-terminal residue" evidence="9">
    <location>
        <position position="1"/>
    </location>
</feature>
<dbReference type="GO" id="GO:0070901">
    <property type="term" value="P:mitochondrial tRNA methylation"/>
    <property type="evidence" value="ECO:0007669"/>
    <property type="project" value="UniProtKB-ARBA"/>
</dbReference>
<dbReference type="PANTHER" id="PTHR23245">
    <property type="entry name" value="TRNA METHYLTRANSFERASE"/>
    <property type="match status" value="1"/>
</dbReference>
<dbReference type="PANTHER" id="PTHR23245:SF36">
    <property type="entry name" value="TRNA (GUANINE(37)-N1)-METHYLTRANSFERASE"/>
    <property type="match status" value="1"/>
</dbReference>
<dbReference type="InterPro" id="IPR056744">
    <property type="entry name" value="TRM5/TYW2-like_N"/>
</dbReference>
<evidence type="ECO:0000256" key="1">
    <source>
        <dbReference type="ARBA" id="ARBA00009775"/>
    </source>
</evidence>
<dbReference type="PROSITE" id="PS51684">
    <property type="entry name" value="SAM_MT_TRM5_TYW2"/>
    <property type="match status" value="1"/>
</dbReference>
<keyword evidence="4" id="KW-0808">Transferase</keyword>
<dbReference type="InterPro" id="IPR030382">
    <property type="entry name" value="MeTrfase_TRM5/TYW2"/>
</dbReference>
<evidence type="ECO:0000256" key="5">
    <source>
        <dbReference type="ARBA" id="ARBA00022691"/>
    </source>
</evidence>
<dbReference type="SUPFAM" id="SSF53335">
    <property type="entry name" value="S-adenosyl-L-methionine-dependent methyltransferases"/>
    <property type="match status" value="1"/>
</dbReference>
<dbReference type="EMBL" id="CAJNNW010015592">
    <property type="protein sequence ID" value="CAE8657879.1"/>
    <property type="molecule type" value="Genomic_DNA"/>
</dbReference>
<dbReference type="AlphaFoldDB" id="A0A813IWJ5"/>
<gene>
    <name evidence="9" type="ORF">PGLA2088_LOCUS13102</name>
</gene>
<evidence type="ECO:0000313" key="10">
    <source>
        <dbReference type="Proteomes" id="UP000626109"/>
    </source>
</evidence>
<protein>
    <recommendedName>
        <fullName evidence="8">SAM-dependent methyltransferase TRM5/TYW2-type domain-containing protein</fullName>
    </recommendedName>
</protein>
<comment type="similarity">
    <text evidence="1">Belongs to the class I-like SAM-binding methyltransferase superfamily. TRM5/TYW2 family.</text>
</comment>
<dbReference type="GO" id="GO:0002939">
    <property type="term" value="P:tRNA N1-guanine methylation"/>
    <property type="evidence" value="ECO:0007669"/>
    <property type="project" value="TreeGrafter"/>
</dbReference>
<proteinExistence type="inferred from homology"/>
<evidence type="ECO:0000256" key="2">
    <source>
        <dbReference type="ARBA" id="ARBA00022490"/>
    </source>
</evidence>
<keyword evidence="3" id="KW-0489">Methyltransferase</keyword>
<name>A0A813IWJ5_POLGL</name>
<evidence type="ECO:0000256" key="4">
    <source>
        <dbReference type="ARBA" id="ARBA00022679"/>
    </source>
</evidence>
<keyword evidence="5" id="KW-0949">S-adenosyl-L-methionine</keyword>
<feature type="domain" description="SAM-dependent methyltransferase TRM5/TYW2-type" evidence="8">
    <location>
        <begin position="54"/>
        <end position="132"/>
    </location>
</feature>
<evidence type="ECO:0000256" key="3">
    <source>
        <dbReference type="ARBA" id="ARBA00022603"/>
    </source>
</evidence>
<dbReference type="GO" id="GO:0052906">
    <property type="term" value="F:tRNA (guanine(37)-N1)-methyltransferase activity"/>
    <property type="evidence" value="ECO:0007669"/>
    <property type="project" value="UniProtKB-EC"/>
</dbReference>
<reference evidence="9" key="1">
    <citation type="submission" date="2021-02" db="EMBL/GenBank/DDBJ databases">
        <authorList>
            <person name="Dougan E. K."/>
            <person name="Rhodes N."/>
            <person name="Thang M."/>
            <person name="Chan C."/>
        </authorList>
    </citation>
    <scope>NUCLEOTIDE SEQUENCE</scope>
</reference>
<dbReference type="Proteomes" id="UP000626109">
    <property type="component" value="Unassembled WGS sequence"/>
</dbReference>